<dbReference type="Proteomes" id="UP000054223">
    <property type="component" value="Unassembled WGS sequence"/>
</dbReference>
<evidence type="ECO:0008006" key="3">
    <source>
        <dbReference type="Google" id="ProtNLM"/>
    </source>
</evidence>
<evidence type="ECO:0000313" key="1">
    <source>
        <dbReference type="EMBL" id="KUG06505.1"/>
    </source>
</evidence>
<keyword evidence="2" id="KW-1185">Reference proteome</keyword>
<evidence type="ECO:0000313" key="2">
    <source>
        <dbReference type="Proteomes" id="UP000054223"/>
    </source>
</evidence>
<organism evidence="1 2">
    <name type="scientific">Solirubrum puertoriconensis</name>
    <dbReference type="NCBI Taxonomy" id="1751427"/>
    <lineage>
        <taxon>Bacteria</taxon>
        <taxon>Pseudomonadati</taxon>
        <taxon>Bacteroidota</taxon>
        <taxon>Cytophagia</taxon>
        <taxon>Cytophagales</taxon>
    </lineage>
</organism>
<dbReference type="Pfam" id="PF13645">
    <property type="entry name" value="YkuD_2"/>
    <property type="match status" value="1"/>
</dbReference>
<dbReference type="RefSeq" id="WP_059072201.1">
    <property type="nucleotide sequence ID" value="NZ_LNAL01000008.1"/>
</dbReference>
<dbReference type="PANTHER" id="PTHR38477">
    <property type="entry name" value="HYPOTHETICAL EXPORTED PROTEIN"/>
    <property type="match status" value="1"/>
</dbReference>
<protein>
    <recommendedName>
        <fullName evidence="3">Murein L,D-transpeptidase catalytic domain family protein</fullName>
    </recommendedName>
</protein>
<proteinExistence type="predicted"/>
<dbReference type="InterPro" id="IPR032676">
    <property type="entry name" value="YkuD_2"/>
</dbReference>
<reference evidence="1 2" key="1">
    <citation type="submission" date="2015-11" db="EMBL/GenBank/DDBJ databases">
        <title>Solirubrum puertoriconensis gen. nov. an environmental bacteria isolated in Puerto Rico.</title>
        <authorList>
            <person name="Cuebas-Irizarry M.F."/>
            <person name="Montalvo-Rodriguez R."/>
        </authorList>
    </citation>
    <scope>NUCLEOTIDE SEQUENCE [LARGE SCALE GENOMIC DNA]</scope>
    <source>
        <strain evidence="1 2">MC1A</strain>
    </source>
</reference>
<gene>
    <name evidence="1" type="ORF">ASU33_03885</name>
</gene>
<dbReference type="AlphaFoldDB" id="A0A9X0HIJ6"/>
<dbReference type="PANTHER" id="PTHR38477:SF1">
    <property type="entry name" value="MUREIN L,D-TRANSPEPTIDASE CATALYTIC DOMAIN FAMILY PROTEIN"/>
    <property type="match status" value="1"/>
</dbReference>
<comment type="caution">
    <text evidence="1">The sequence shown here is derived from an EMBL/GenBank/DDBJ whole genome shotgun (WGS) entry which is preliminary data.</text>
</comment>
<dbReference type="EMBL" id="LNAL01000008">
    <property type="protein sequence ID" value="KUG06505.1"/>
    <property type="molecule type" value="Genomic_DNA"/>
</dbReference>
<sequence>MEKQSVVHRLRLKAKARRAMRRALPFVASLFLATPLAAPVSSTAARTQSMSATAPVKRVLATVMFAQGTHQLYNELKLSEQGLNFDVFEKAYTGYLNLRAQGKLNDDRQLLTVVDFNLPSTEKRLWVLDLEQKSVLFNTLVAHGHNSGENMATNFSNQNESNMSSLGFYVTDTEYYGKHGRSLKLDGVDLGYNDNARDRAVVMHGAEYVSEDFIRQFGRLGRSLGCPALPMDQYAQIIDAVGGGTCLFLNGNSPEYQSQYLNTDLAANEFASVDLGESV</sequence>
<dbReference type="OrthoDB" id="9815195at2"/>
<accession>A0A9X0HIJ6</accession>
<name>A0A9X0HIJ6_SOLP1</name>